<proteinExistence type="predicted"/>
<dbReference type="AlphaFoldDB" id="A0A9J6DYB5"/>
<feature type="compositionally biased region" description="Low complexity" evidence="1">
    <location>
        <begin position="194"/>
        <end position="203"/>
    </location>
</feature>
<feature type="region of interest" description="Disordered" evidence="1">
    <location>
        <begin position="348"/>
        <end position="380"/>
    </location>
</feature>
<dbReference type="Proteomes" id="UP000821866">
    <property type="component" value="Unassembled WGS sequence"/>
</dbReference>
<feature type="compositionally biased region" description="Low complexity" evidence="1">
    <location>
        <begin position="671"/>
        <end position="684"/>
    </location>
</feature>
<feature type="region of interest" description="Disordered" evidence="1">
    <location>
        <begin position="716"/>
        <end position="750"/>
    </location>
</feature>
<reference evidence="2" key="2">
    <citation type="submission" date="2021-09" db="EMBL/GenBank/DDBJ databases">
        <authorList>
            <person name="Jia N."/>
            <person name="Wang J."/>
            <person name="Shi W."/>
            <person name="Du L."/>
            <person name="Sun Y."/>
            <person name="Zhan W."/>
            <person name="Jiang J."/>
            <person name="Wang Q."/>
            <person name="Zhang B."/>
            <person name="Ji P."/>
            <person name="Sakyi L.B."/>
            <person name="Cui X."/>
            <person name="Yuan T."/>
            <person name="Jiang B."/>
            <person name="Yang W."/>
            <person name="Lam T.T.-Y."/>
            <person name="Chang Q."/>
            <person name="Ding S."/>
            <person name="Wang X."/>
            <person name="Zhu J."/>
            <person name="Ruan X."/>
            <person name="Zhao L."/>
            <person name="Wei J."/>
            <person name="Que T."/>
            <person name="Du C."/>
            <person name="Cheng J."/>
            <person name="Dai P."/>
            <person name="Han X."/>
            <person name="Huang E."/>
            <person name="Gao Y."/>
            <person name="Liu J."/>
            <person name="Shao H."/>
            <person name="Ye R."/>
            <person name="Li L."/>
            <person name="Wei W."/>
            <person name="Wang X."/>
            <person name="Wang C."/>
            <person name="Huo Q."/>
            <person name="Li W."/>
            <person name="Guo W."/>
            <person name="Chen H."/>
            <person name="Chen S."/>
            <person name="Zhou L."/>
            <person name="Zhou L."/>
            <person name="Ni X."/>
            <person name="Tian J."/>
            <person name="Zhou Y."/>
            <person name="Sheng Y."/>
            <person name="Liu T."/>
            <person name="Pan Y."/>
            <person name="Xia L."/>
            <person name="Li J."/>
            <person name="Zhao F."/>
            <person name="Cao W."/>
        </authorList>
    </citation>
    <scope>NUCLEOTIDE SEQUENCE</scope>
    <source>
        <strain evidence="2">Rmic-2018</strain>
        <tissue evidence="2">Larvae</tissue>
    </source>
</reference>
<evidence type="ECO:0000256" key="1">
    <source>
        <dbReference type="SAM" id="MobiDB-lite"/>
    </source>
</evidence>
<dbReference type="EMBL" id="JABSTU010000007">
    <property type="protein sequence ID" value="KAH8026889.1"/>
    <property type="molecule type" value="Genomic_DNA"/>
</dbReference>
<reference evidence="2" key="1">
    <citation type="journal article" date="2020" name="Cell">
        <title>Large-Scale Comparative Analyses of Tick Genomes Elucidate Their Genetic Diversity and Vector Capacities.</title>
        <authorList>
            <consortium name="Tick Genome and Microbiome Consortium (TIGMIC)"/>
            <person name="Jia N."/>
            <person name="Wang J."/>
            <person name="Shi W."/>
            <person name="Du L."/>
            <person name="Sun Y."/>
            <person name="Zhan W."/>
            <person name="Jiang J.F."/>
            <person name="Wang Q."/>
            <person name="Zhang B."/>
            <person name="Ji P."/>
            <person name="Bell-Sakyi L."/>
            <person name="Cui X.M."/>
            <person name="Yuan T.T."/>
            <person name="Jiang B.G."/>
            <person name="Yang W.F."/>
            <person name="Lam T.T."/>
            <person name="Chang Q.C."/>
            <person name="Ding S.J."/>
            <person name="Wang X.J."/>
            <person name="Zhu J.G."/>
            <person name="Ruan X.D."/>
            <person name="Zhao L."/>
            <person name="Wei J.T."/>
            <person name="Ye R.Z."/>
            <person name="Que T.C."/>
            <person name="Du C.H."/>
            <person name="Zhou Y.H."/>
            <person name="Cheng J.X."/>
            <person name="Dai P.F."/>
            <person name="Guo W.B."/>
            <person name="Han X.H."/>
            <person name="Huang E.J."/>
            <person name="Li L.F."/>
            <person name="Wei W."/>
            <person name="Gao Y.C."/>
            <person name="Liu J.Z."/>
            <person name="Shao H.Z."/>
            <person name="Wang X."/>
            <person name="Wang C.C."/>
            <person name="Yang T.C."/>
            <person name="Huo Q.B."/>
            <person name="Li W."/>
            <person name="Chen H.Y."/>
            <person name="Chen S.E."/>
            <person name="Zhou L.G."/>
            <person name="Ni X.B."/>
            <person name="Tian J.H."/>
            <person name="Sheng Y."/>
            <person name="Liu T."/>
            <person name="Pan Y.S."/>
            <person name="Xia L.Y."/>
            <person name="Li J."/>
            <person name="Zhao F."/>
            <person name="Cao W.C."/>
        </authorList>
    </citation>
    <scope>NUCLEOTIDE SEQUENCE</scope>
    <source>
        <strain evidence="2">Rmic-2018</strain>
    </source>
</reference>
<feature type="compositionally biased region" description="Basic and acidic residues" evidence="1">
    <location>
        <begin position="653"/>
        <end position="670"/>
    </location>
</feature>
<feature type="compositionally biased region" description="Low complexity" evidence="1">
    <location>
        <begin position="508"/>
        <end position="522"/>
    </location>
</feature>
<keyword evidence="3" id="KW-1185">Reference proteome</keyword>
<feature type="compositionally biased region" description="Polar residues" evidence="1">
    <location>
        <begin position="605"/>
        <end position="618"/>
    </location>
</feature>
<dbReference type="VEuPathDB" id="VectorBase:LOC119169301"/>
<accession>A0A9J6DYB5</accession>
<feature type="region of interest" description="Disordered" evidence="1">
    <location>
        <begin position="596"/>
        <end position="618"/>
    </location>
</feature>
<feature type="compositionally biased region" description="Low complexity" evidence="1">
    <location>
        <begin position="716"/>
        <end position="731"/>
    </location>
</feature>
<feature type="compositionally biased region" description="Polar residues" evidence="1">
    <location>
        <begin position="739"/>
        <end position="748"/>
    </location>
</feature>
<gene>
    <name evidence="2" type="ORF">HPB51_026224</name>
</gene>
<feature type="region of interest" description="Disordered" evidence="1">
    <location>
        <begin position="98"/>
        <end position="140"/>
    </location>
</feature>
<name>A0A9J6DYB5_RHIMP</name>
<comment type="caution">
    <text evidence="2">The sequence shown here is derived from an EMBL/GenBank/DDBJ whole genome shotgun (WGS) entry which is preliminary data.</text>
</comment>
<protein>
    <submittedName>
        <fullName evidence="2">Uncharacterized protein</fullName>
    </submittedName>
</protein>
<organism evidence="2 3">
    <name type="scientific">Rhipicephalus microplus</name>
    <name type="common">Cattle tick</name>
    <name type="synonym">Boophilus microplus</name>
    <dbReference type="NCBI Taxonomy" id="6941"/>
    <lineage>
        <taxon>Eukaryota</taxon>
        <taxon>Metazoa</taxon>
        <taxon>Ecdysozoa</taxon>
        <taxon>Arthropoda</taxon>
        <taxon>Chelicerata</taxon>
        <taxon>Arachnida</taxon>
        <taxon>Acari</taxon>
        <taxon>Parasitiformes</taxon>
        <taxon>Ixodida</taxon>
        <taxon>Ixodoidea</taxon>
        <taxon>Ixodidae</taxon>
        <taxon>Rhipicephalinae</taxon>
        <taxon>Rhipicephalus</taxon>
        <taxon>Boophilus</taxon>
    </lineage>
</organism>
<feature type="region of interest" description="Disordered" evidence="1">
    <location>
        <begin position="649"/>
        <end position="690"/>
    </location>
</feature>
<feature type="region of interest" description="Disordered" evidence="1">
    <location>
        <begin position="9"/>
        <end position="43"/>
    </location>
</feature>
<evidence type="ECO:0000313" key="3">
    <source>
        <dbReference type="Proteomes" id="UP000821866"/>
    </source>
</evidence>
<feature type="region of interest" description="Disordered" evidence="1">
    <location>
        <begin position="458"/>
        <end position="532"/>
    </location>
</feature>
<sequence>MCYCQRRYLGTSPSPPPVVSLLRRELPPSESTDDSFMKDLKRRRSLKPQFSDDLCGTMPKRCSVSAEPLRVATVAAQCDAAQDTSAEADPRMVATVSKEAPKEAEPQATGVTSGTNVPVHGFTASTKPLKKQTRDTEHGEQALPKAIEVAIDKALQLGRECGVAKTQPQISRYSTKPDKISLNTGSTNTERRSSSPPVLTSSVTEDRTRQNKALLVAEAKKTETSATGQSRDAVAPSTTCANIDAKGRECQVQPADGKTASLEVLKIVKPHADDRVDRRPTPTVFIDSNADVGSVEIFGPKAPSQNVRQGGLLVNAGVTGKMQREQLGIEAVGELACLLSRLIKTNDKRERTSSVEDSGTVSVHGPVKRKRKYAKHSGTINSKLKTDSVTTGRTEELSEHTSQQLPHMAACKLSKISTRNHDLPVKPDVSGAALKQEQTAAKLKTLGVEVLAINAAEPESSELSVAESSKKLDNKKRKTTAEAHESPLNKTFESTIRKMKSQEKTPAEQSSLESTTRESSSTDNAKGSRYRIGGRIPEPILAGVPQDYRGWVDIGAAYAAQRPPKVGESLGLSSEMVGPQDISLTFSEAGGIRSVRRKKASVSSTASETTPSISAQRPFQEYITKQLQPPVHFAERPFVEVLASMESEMASTFKDDQTTGDQGTERDLDKSSPTSAPQSSSRSAINDENLDNAVIETSSKGASGAGSGVTATIGDKAVSSSSEVSSSVMSEGKTASKVAKTTASIDSDNSSKEIARARLTVSDSDEGSFPPSGSMSLSFVSSNSSCNAAHRLTDLADLPRLEHSVAASSHETGDCSLELRMPLPRLTSSSAVQTQSSWPPASSLTECGTQAQLLPEPVPARHSGCPQVRKTRRREIGPLVATDRPWTDDVKRVVMLGNKHYLRQHAGRRPTARSATTFDETQCVLFKSMTDRSPVQQLLRWPLKLS</sequence>
<feature type="region of interest" description="Disordered" evidence="1">
    <location>
        <begin position="164"/>
        <end position="209"/>
    </location>
</feature>
<feature type="compositionally biased region" description="Basic residues" evidence="1">
    <location>
        <begin position="366"/>
        <end position="375"/>
    </location>
</feature>
<evidence type="ECO:0000313" key="2">
    <source>
        <dbReference type="EMBL" id="KAH8026889.1"/>
    </source>
</evidence>